<evidence type="ECO:0000256" key="3">
    <source>
        <dbReference type="ARBA" id="ARBA00006646"/>
    </source>
</evidence>
<evidence type="ECO:0000256" key="4">
    <source>
        <dbReference type="ARBA" id="ARBA00012322"/>
    </source>
</evidence>
<dbReference type="AlphaFoldDB" id="G5JF40"/>
<dbReference type="PANTHER" id="PTHR21666:SF270">
    <property type="entry name" value="MUREIN HYDROLASE ACTIVATOR ENVC"/>
    <property type="match status" value="1"/>
</dbReference>
<sequence length="350" mass="37770">MKKLTAATIATMGFATFTLAHHADAAELNNNAQQSQESTTQSTQTQDVSYGTYYTVDSMGNYHHTPDGNWNQSMFDNKEYDYTLVDAQGHTHYFYNCYPNSVASNNATQQATTHHTSIQPVTAEDNNDYTASQSHEQIEKYGYNPNMGPDATYQQNGSQSNYSDAYNRNDGTGVVNYPNGSSGQVVSNANTNASSNANGSAATPNDNQGTTSHATAQGHASNASWLTSRRQLQPFGHYHGGGAHYGIDFDVPANSPVYSLTDGTIVQAGWSNYGGGNQVTIREANSNNYQWYMHNNSVTVKAGDKVKAGDQIAVSGSTGNSTGPHVHFQRMSGGIGNQYAVDPTSYLQSR</sequence>
<keyword evidence="7" id="KW-0732">Signal</keyword>
<dbReference type="GO" id="GO:0006508">
    <property type="term" value="P:proteolysis"/>
    <property type="evidence" value="ECO:0007669"/>
    <property type="project" value="UniProtKB-KW"/>
</dbReference>
<evidence type="ECO:0000313" key="9">
    <source>
        <dbReference type="EMBL" id="EHJ09204.1"/>
    </source>
</evidence>
<dbReference type="EC" id="3.4.24.75" evidence="4"/>
<dbReference type="Pfam" id="PF01551">
    <property type="entry name" value="Peptidase_M23"/>
    <property type="match status" value="1"/>
</dbReference>
<dbReference type="GO" id="GO:0004222">
    <property type="term" value="F:metalloendopeptidase activity"/>
    <property type="evidence" value="ECO:0007669"/>
    <property type="project" value="TreeGrafter"/>
</dbReference>
<evidence type="ECO:0000256" key="2">
    <source>
        <dbReference type="ARBA" id="ARBA00001947"/>
    </source>
</evidence>
<dbReference type="PANTHER" id="PTHR21666">
    <property type="entry name" value="PEPTIDASE-RELATED"/>
    <property type="match status" value="1"/>
</dbReference>
<dbReference type="Gene3D" id="2.70.70.10">
    <property type="entry name" value="Glucose Permease (Domain IIA)"/>
    <property type="match status" value="1"/>
</dbReference>
<accession>G5JF40</accession>
<protein>
    <recommendedName>
        <fullName evidence="4">lysostaphin</fullName>
        <ecNumber evidence="4">3.4.24.75</ecNumber>
    </recommendedName>
</protein>
<organism evidence="9 10">
    <name type="scientific">Staphylococcus simiae CCM 7213 = CCUG 51256</name>
    <dbReference type="NCBI Taxonomy" id="911238"/>
    <lineage>
        <taxon>Bacteria</taxon>
        <taxon>Bacillati</taxon>
        <taxon>Bacillota</taxon>
        <taxon>Bacilli</taxon>
        <taxon>Bacillales</taxon>
        <taxon>Staphylococcaceae</taxon>
        <taxon>Staphylococcus</taxon>
    </lineage>
</organism>
<evidence type="ECO:0000256" key="1">
    <source>
        <dbReference type="ARBA" id="ARBA00001667"/>
    </source>
</evidence>
<evidence type="ECO:0000256" key="5">
    <source>
        <dbReference type="ARBA" id="ARBA00023049"/>
    </source>
</evidence>
<feature type="domain" description="M23ase beta-sheet core" evidence="8">
    <location>
        <begin position="243"/>
        <end position="332"/>
    </location>
</feature>
<feature type="region of interest" description="Disordered" evidence="6">
    <location>
        <begin position="108"/>
        <end position="222"/>
    </location>
</feature>
<keyword evidence="9" id="KW-0378">Hydrolase</keyword>
<feature type="compositionally biased region" description="Polar residues" evidence="6">
    <location>
        <begin position="204"/>
        <end position="222"/>
    </location>
</feature>
<dbReference type="PATRIC" id="fig|911238.3.peg.26"/>
<evidence type="ECO:0000256" key="7">
    <source>
        <dbReference type="SAM" id="SignalP"/>
    </source>
</evidence>
<name>G5JF40_9STAP</name>
<dbReference type="OrthoDB" id="9805799at2"/>
<dbReference type="InterPro" id="IPR016047">
    <property type="entry name" value="M23ase_b-sheet_dom"/>
</dbReference>
<keyword evidence="5" id="KW-0482">Metalloprotease</keyword>
<evidence type="ECO:0000256" key="6">
    <source>
        <dbReference type="SAM" id="MobiDB-lite"/>
    </source>
</evidence>
<dbReference type="RefSeq" id="WP_002461555.1">
    <property type="nucleotide sequence ID" value="NZ_AEUN01000007.1"/>
</dbReference>
<dbReference type="Proteomes" id="UP000005413">
    <property type="component" value="Unassembled WGS sequence"/>
</dbReference>
<dbReference type="SUPFAM" id="SSF51261">
    <property type="entry name" value="Duplicated hybrid motif"/>
    <property type="match status" value="1"/>
</dbReference>
<comment type="caution">
    <text evidence="9">The sequence shown here is derived from an EMBL/GenBank/DDBJ whole genome shotgun (WGS) entry which is preliminary data.</text>
</comment>
<keyword evidence="10" id="KW-1185">Reference proteome</keyword>
<dbReference type="Gene3D" id="2.40.50.290">
    <property type="match status" value="1"/>
</dbReference>
<comment type="similarity">
    <text evidence="3">Belongs to the peptidase M23B family.</text>
</comment>
<dbReference type="InterPro" id="IPR011055">
    <property type="entry name" value="Dup_hybrid_motif"/>
</dbReference>
<feature type="compositionally biased region" description="Polar residues" evidence="6">
    <location>
        <begin position="108"/>
        <end position="120"/>
    </location>
</feature>
<proteinExistence type="inferred from homology"/>
<evidence type="ECO:0000259" key="8">
    <source>
        <dbReference type="Pfam" id="PF01551"/>
    </source>
</evidence>
<dbReference type="MEROPS" id="M23.013"/>
<dbReference type="CDD" id="cd12797">
    <property type="entry name" value="M23_peptidase"/>
    <property type="match status" value="1"/>
</dbReference>
<evidence type="ECO:0000313" key="10">
    <source>
        <dbReference type="Proteomes" id="UP000005413"/>
    </source>
</evidence>
<dbReference type="InterPro" id="IPR050570">
    <property type="entry name" value="Cell_wall_metabolism_enzyme"/>
</dbReference>
<dbReference type="EMBL" id="AEUN01000007">
    <property type="protein sequence ID" value="EHJ09204.1"/>
    <property type="molecule type" value="Genomic_DNA"/>
</dbReference>
<feature type="signal peptide" evidence="7">
    <location>
        <begin position="1"/>
        <end position="25"/>
    </location>
</feature>
<comment type="cofactor">
    <cofactor evidence="2">
        <name>Zn(2+)</name>
        <dbReference type="ChEBI" id="CHEBI:29105"/>
    </cofactor>
</comment>
<feature type="chain" id="PRO_5003479231" description="lysostaphin" evidence="7">
    <location>
        <begin position="26"/>
        <end position="350"/>
    </location>
</feature>
<keyword evidence="5" id="KW-0645">Protease</keyword>
<reference evidence="9 10" key="1">
    <citation type="journal article" date="2012" name="BMC Genomics">
        <title>Comparative genomic analysis of the genus Staphylococcus including Staphylococcus aureus and its newly described sister species Staphylococcus simiae.</title>
        <authorList>
            <person name="Suzuki H."/>
            <person name="Lefebure T."/>
            <person name="Pavinski Bitar P."/>
            <person name="Stanhope M.J."/>
        </authorList>
    </citation>
    <scope>NUCLEOTIDE SEQUENCE [LARGE SCALE GENOMIC DNA]</scope>
    <source>
        <strain evidence="9 10">CCM 7213</strain>
    </source>
</reference>
<feature type="compositionally biased region" description="Polar residues" evidence="6">
    <location>
        <begin position="152"/>
        <end position="170"/>
    </location>
</feature>
<comment type="catalytic activity">
    <reaction evidence="1">
        <text>Hydrolysis of the -Gly-|-Gly- bond in the pentaglycine inter-peptide link joining staphylococcal cell wall peptidoglycans.</text>
        <dbReference type="EC" id="3.4.24.75"/>
    </reaction>
</comment>
<gene>
    <name evidence="9" type="ORF">SS7213T_00159</name>
</gene>
<feature type="compositionally biased region" description="Low complexity" evidence="6">
    <location>
        <begin position="187"/>
        <end position="203"/>
    </location>
</feature>